<evidence type="ECO:0000256" key="6">
    <source>
        <dbReference type="PROSITE-ProRule" id="PRU00284"/>
    </source>
</evidence>
<dbReference type="SUPFAM" id="SSF58104">
    <property type="entry name" value="Methyl-accepting chemotaxis protein (MCP) signaling domain"/>
    <property type="match status" value="1"/>
</dbReference>
<evidence type="ECO:0000256" key="4">
    <source>
        <dbReference type="ARBA" id="ARBA00023224"/>
    </source>
</evidence>
<keyword evidence="11" id="KW-1185">Reference proteome</keyword>
<evidence type="ECO:0000256" key="1">
    <source>
        <dbReference type="ARBA" id="ARBA00004236"/>
    </source>
</evidence>
<evidence type="ECO:0000313" key="11">
    <source>
        <dbReference type="Proteomes" id="UP000812277"/>
    </source>
</evidence>
<evidence type="ECO:0000256" key="3">
    <source>
        <dbReference type="ARBA" id="ARBA00023136"/>
    </source>
</evidence>
<dbReference type="SMART" id="SM00283">
    <property type="entry name" value="MA"/>
    <property type="match status" value="1"/>
</dbReference>
<dbReference type="PANTHER" id="PTHR32089">
    <property type="entry name" value="METHYL-ACCEPTING CHEMOTAXIS PROTEIN MCPB"/>
    <property type="match status" value="1"/>
</dbReference>
<dbReference type="CDD" id="cd06225">
    <property type="entry name" value="HAMP"/>
    <property type="match status" value="1"/>
</dbReference>
<dbReference type="Gene3D" id="6.10.340.10">
    <property type="match status" value="1"/>
</dbReference>
<keyword evidence="2" id="KW-1003">Cell membrane</keyword>
<dbReference type="PANTHER" id="PTHR32089:SF112">
    <property type="entry name" value="LYSOZYME-LIKE PROTEIN-RELATED"/>
    <property type="match status" value="1"/>
</dbReference>
<protein>
    <submittedName>
        <fullName evidence="10">HAMP domain-containing protein</fullName>
    </submittedName>
</protein>
<dbReference type="EMBL" id="JAHZIJ010000004">
    <property type="protein sequence ID" value="MBW7474738.1"/>
    <property type="molecule type" value="Genomic_DNA"/>
</dbReference>
<comment type="similarity">
    <text evidence="5">Belongs to the methyl-accepting chemotaxis (MCP) protein family.</text>
</comment>
<organism evidence="10 11">
    <name type="scientific">Paenibacillus oenotherae</name>
    <dbReference type="NCBI Taxonomy" id="1435645"/>
    <lineage>
        <taxon>Bacteria</taxon>
        <taxon>Bacillati</taxon>
        <taxon>Bacillota</taxon>
        <taxon>Bacilli</taxon>
        <taxon>Bacillales</taxon>
        <taxon>Paenibacillaceae</taxon>
        <taxon>Paenibacillus</taxon>
    </lineage>
</organism>
<dbReference type="Gene3D" id="1.10.287.950">
    <property type="entry name" value="Methyl-accepting chemotaxis protein"/>
    <property type="match status" value="1"/>
</dbReference>
<dbReference type="Proteomes" id="UP000812277">
    <property type="component" value="Unassembled WGS sequence"/>
</dbReference>
<dbReference type="PROSITE" id="PS50111">
    <property type="entry name" value="CHEMOTAXIS_TRANSDUC_2"/>
    <property type="match status" value="1"/>
</dbReference>
<keyword evidence="7" id="KW-0812">Transmembrane</keyword>
<gene>
    <name evidence="10" type="ORF">K0T92_08265</name>
</gene>
<feature type="domain" description="Methyl-accepting transducer" evidence="8">
    <location>
        <begin position="156"/>
        <end position="392"/>
    </location>
</feature>
<evidence type="ECO:0000256" key="2">
    <source>
        <dbReference type="ARBA" id="ARBA00022475"/>
    </source>
</evidence>
<dbReference type="SMART" id="SM00304">
    <property type="entry name" value="HAMP"/>
    <property type="match status" value="1"/>
</dbReference>
<keyword evidence="4 6" id="KW-0807">Transducer</keyword>
<comment type="subcellular location">
    <subcellularLocation>
        <location evidence="1">Cell membrane</location>
    </subcellularLocation>
</comment>
<name>A0ABS7D4B7_9BACL</name>
<sequence>MKLLHMKDSVAGKLTLSLALFTTALSIMISIILYATVSSVVTSYVSPDIDASDISSFKAAIAWGGAGASLLFGILGAIGAFVIVRTVLRPFHRLVENAKAVAEGNLTLEVEAGRKDEIGQLAESFQGVAIQLREVVSHISELSDTVVNTSQELSSNTEYCTDMVVGIADSIQHISLGSETIAESARGNMLMLEEVSRGMEHIAESSQTLAGEMAEAALQASDGTQLIDQAISQMKTIFETTVVSTEAVVQMDQRTEEIDRVTVIMTEIAGQINLLSLNAAIEAARAGEYGRGFAVVADEIRKLADQSSSFAREIAETVAHIRSGSIESRRAMNQVMVEVESGTEIVTGAGQSFHQIVQLTEQVSYKVQEVSSVTQQVSASAEQILGSVRETVTITEVALAGTKEIAACSEEQLTAMEESQQSARFLKEQAKQLKGRIDAFAV</sequence>
<proteinExistence type="inferred from homology"/>
<dbReference type="Pfam" id="PF00015">
    <property type="entry name" value="MCPsignal"/>
    <property type="match status" value="1"/>
</dbReference>
<dbReference type="InterPro" id="IPR004089">
    <property type="entry name" value="MCPsignal_dom"/>
</dbReference>
<feature type="domain" description="HAMP" evidence="9">
    <location>
        <begin position="85"/>
        <end position="137"/>
    </location>
</feature>
<dbReference type="Pfam" id="PF00672">
    <property type="entry name" value="HAMP"/>
    <property type="match status" value="1"/>
</dbReference>
<evidence type="ECO:0000259" key="9">
    <source>
        <dbReference type="PROSITE" id="PS50885"/>
    </source>
</evidence>
<dbReference type="PROSITE" id="PS50885">
    <property type="entry name" value="HAMP"/>
    <property type="match status" value="1"/>
</dbReference>
<reference evidence="10 11" key="1">
    <citation type="submission" date="2021-07" db="EMBL/GenBank/DDBJ databases">
        <title>Paenibacillus radiodurans sp. nov., isolated from the southeastern edge of Tengger Desert.</title>
        <authorList>
            <person name="Zhang G."/>
        </authorList>
    </citation>
    <scope>NUCLEOTIDE SEQUENCE [LARGE SCALE GENOMIC DNA]</scope>
    <source>
        <strain evidence="10 11">DT7-4</strain>
    </source>
</reference>
<evidence type="ECO:0000259" key="8">
    <source>
        <dbReference type="PROSITE" id="PS50111"/>
    </source>
</evidence>
<keyword evidence="3 7" id="KW-0472">Membrane</keyword>
<evidence type="ECO:0000256" key="7">
    <source>
        <dbReference type="SAM" id="Phobius"/>
    </source>
</evidence>
<feature type="transmembrane region" description="Helical" evidence="7">
    <location>
        <begin position="59"/>
        <end position="84"/>
    </location>
</feature>
<comment type="caution">
    <text evidence="10">The sequence shown here is derived from an EMBL/GenBank/DDBJ whole genome shotgun (WGS) entry which is preliminary data.</text>
</comment>
<dbReference type="RefSeq" id="WP_219871980.1">
    <property type="nucleotide sequence ID" value="NZ_JAHZIJ010000004.1"/>
</dbReference>
<evidence type="ECO:0000256" key="5">
    <source>
        <dbReference type="ARBA" id="ARBA00029447"/>
    </source>
</evidence>
<accession>A0ABS7D4B7</accession>
<evidence type="ECO:0000313" key="10">
    <source>
        <dbReference type="EMBL" id="MBW7474738.1"/>
    </source>
</evidence>
<keyword evidence="7" id="KW-1133">Transmembrane helix</keyword>
<dbReference type="InterPro" id="IPR003660">
    <property type="entry name" value="HAMP_dom"/>
</dbReference>